<keyword evidence="2" id="KW-0812">Transmembrane</keyword>
<sequence length="179" mass="21016">MQDSETGETDFVSNEIGYDEETGEPQSNGQHINFPKRKFNIPKQYLESATRRTYKQKKPLSCKETFTLTDKDKVIHLKEEIILGYNKTSHRMFLLPSLFFFNRFAVIILAVCEIAMHIWAHRKNSRNTNPDIYYRSPVHILTSQFCAICRSEFEKDHINKIQSRRHLHANLKHVTSSLT</sequence>
<accession>A0A0K8TN03</accession>
<feature type="region of interest" description="Disordered" evidence="1">
    <location>
        <begin position="1"/>
        <end position="34"/>
    </location>
</feature>
<proteinExistence type="evidence at transcript level"/>
<dbReference type="EMBL" id="GDAI01002298">
    <property type="protein sequence ID" value="JAI15305.1"/>
    <property type="molecule type" value="mRNA"/>
</dbReference>
<feature type="transmembrane region" description="Helical" evidence="2">
    <location>
        <begin position="93"/>
        <end position="116"/>
    </location>
</feature>
<protein>
    <submittedName>
        <fullName evidence="3">Putative conserved plasma membrane protein</fullName>
    </submittedName>
</protein>
<organism evidence="3">
    <name type="scientific">Tabanus bromius</name>
    <name type="common">Band-eyed brown horse fly</name>
    <dbReference type="NCBI Taxonomy" id="304241"/>
    <lineage>
        <taxon>Eukaryota</taxon>
        <taxon>Metazoa</taxon>
        <taxon>Ecdysozoa</taxon>
        <taxon>Arthropoda</taxon>
        <taxon>Hexapoda</taxon>
        <taxon>Insecta</taxon>
        <taxon>Pterygota</taxon>
        <taxon>Neoptera</taxon>
        <taxon>Endopterygota</taxon>
        <taxon>Diptera</taxon>
        <taxon>Brachycera</taxon>
        <taxon>Tabanomorpha</taxon>
        <taxon>Tabanoidea</taxon>
        <taxon>Tabanidae</taxon>
        <taxon>Tabanus</taxon>
    </lineage>
</organism>
<keyword evidence="2" id="KW-0472">Membrane</keyword>
<evidence type="ECO:0000313" key="3">
    <source>
        <dbReference type="EMBL" id="JAI15305.1"/>
    </source>
</evidence>
<name>A0A0K8TN03_TABBR</name>
<dbReference type="AlphaFoldDB" id="A0A0K8TN03"/>
<keyword evidence="2" id="KW-1133">Transmembrane helix</keyword>
<reference evidence="3" key="1">
    <citation type="journal article" date="2015" name="Insect Biochem. Mol. Biol.">
        <title>An insight into the sialome of the horse fly, Tabanus bromius.</title>
        <authorList>
            <person name="Ribeiro J.M."/>
            <person name="Kazimirova M."/>
            <person name="Takac P."/>
            <person name="Andersen J.F."/>
            <person name="Francischetti I.M."/>
        </authorList>
    </citation>
    <scope>NUCLEOTIDE SEQUENCE</scope>
</reference>
<evidence type="ECO:0000256" key="1">
    <source>
        <dbReference type="SAM" id="MobiDB-lite"/>
    </source>
</evidence>
<evidence type="ECO:0000256" key="2">
    <source>
        <dbReference type="SAM" id="Phobius"/>
    </source>
</evidence>